<evidence type="ECO:0000313" key="1">
    <source>
        <dbReference type="EMBL" id="CAF0827720.1"/>
    </source>
</evidence>
<gene>
    <name evidence="1" type="ORF">EDS130_LOCUS6180</name>
</gene>
<evidence type="ECO:0000313" key="2">
    <source>
        <dbReference type="Proteomes" id="UP000663852"/>
    </source>
</evidence>
<sequence length="116" mass="13130">MEPTGNNGVKEIIFEYGKTAQTFCFHQDLEYQYLVQDVKVYFGIDMAKTIVLMNVNLGEVIRPLRFGDLLACTSEAIPKYKVIAEGKKAINMHATIERCSLGLFAHKLRNEIISES</sequence>
<name>A0A813ULM0_ADIRI</name>
<reference evidence="1" key="1">
    <citation type="submission" date="2021-02" db="EMBL/GenBank/DDBJ databases">
        <authorList>
            <person name="Nowell W R."/>
        </authorList>
    </citation>
    <scope>NUCLEOTIDE SEQUENCE</scope>
</reference>
<dbReference type="EMBL" id="CAJNOJ010000017">
    <property type="protein sequence ID" value="CAF0827720.1"/>
    <property type="molecule type" value="Genomic_DNA"/>
</dbReference>
<organism evidence="1 2">
    <name type="scientific">Adineta ricciae</name>
    <name type="common">Rotifer</name>
    <dbReference type="NCBI Taxonomy" id="249248"/>
    <lineage>
        <taxon>Eukaryota</taxon>
        <taxon>Metazoa</taxon>
        <taxon>Spiralia</taxon>
        <taxon>Gnathifera</taxon>
        <taxon>Rotifera</taxon>
        <taxon>Eurotatoria</taxon>
        <taxon>Bdelloidea</taxon>
        <taxon>Adinetida</taxon>
        <taxon>Adinetidae</taxon>
        <taxon>Adineta</taxon>
    </lineage>
</organism>
<accession>A0A813ULM0</accession>
<dbReference type="AlphaFoldDB" id="A0A813ULM0"/>
<proteinExistence type="predicted"/>
<dbReference type="Proteomes" id="UP000663852">
    <property type="component" value="Unassembled WGS sequence"/>
</dbReference>
<comment type="caution">
    <text evidence="1">The sequence shown here is derived from an EMBL/GenBank/DDBJ whole genome shotgun (WGS) entry which is preliminary data.</text>
</comment>
<protein>
    <submittedName>
        <fullName evidence="1">Uncharacterized protein</fullName>
    </submittedName>
</protein>